<dbReference type="RefSeq" id="WP_196395933.1">
    <property type="nucleotide sequence ID" value="NZ_JADNYM010000006.1"/>
</dbReference>
<evidence type="ECO:0000313" key="1">
    <source>
        <dbReference type="EMBL" id="MBG0738984.1"/>
    </source>
</evidence>
<dbReference type="Proteomes" id="UP000655366">
    <property type="component" value="Unassembled WGS sequence"/>
</dbReference>
<reference evidence="1 2" key="1">
    <citation type="submission" date="2020-11" db="EMBL/GenBank/DDBJ databases">
        <title>Arthrobacter antarcticus sp. nov., isolated from Antarctic Soil.</title>
        <authorList>
            <person name="Li J."/>
        </authorList>
    </citation>
    <scope>NUCLEOTIDE SEQUENCE [LARGE SCALE GENOMIC DNA]</scope>
    <source>
        <strain evidence="1 2">Z1-20</strain>
    </source>
</reference>
<name>A0A931CQ72_9MICC</name>
<accession>A0A931CQ72</accession>
<dbReference type="AlphaFoldDB" id="A0A931CQ72"/>
<protein>
    <submittedName>
        <fullName evidence="1">Uncharacterized protein</fullName>
    </submittedName>
</protein>
<organism evidence="1 2">
    <name type="scientific">Arthrobacter terrae</name>
    <dbReference type="NCBI Taxonomy" id="2935737"/>
    <lineage>
        <taxon>Bacteria</taxon>
        <taxon>Bacillati</taxon>
        <taxon>Actinomycetota</taxon>
        <taxon>Actinomycetes</taxon>
        <taxon>Micrococcales</taxon>
        <taxon>Micrococcaceae</taxon>
        <taxon>Arthrobacter</taxon>
    </lineage>
</organism>
<gene>
    <name evidence="1" type="ORF">IV500_06045</name>
</gene>
<sequence>MNENATVLTAHPQELRENILVAEGDTVILRGTEYVLSKDRYGYVHLTPAQELAAG</sequence>
<comment type="caution">
    <text evidence="1">The sequence shown here is derived from an EMBL/GenBank/DDBJ whole genome shotgun (WGS) entry which is preliminary data.</text>
</comment>
<proteinExistence type="predicted"/>
<evidence type="ECO:0000313" key="2">
    <source>
        <dbReference type="Proteomes" id="UP000655366"/>
    </source>
</evidence>
<keyword evidence="2" id="KW-1185">Reference proteome</keyword>
<dbReference type="EMBL" id="JADNYM010000006">
    <property type="protein sequence ID" value="MBG0738984.1"/>
    <property type="molecule type" value="Genomic_DNA"/>
</dbReference>